<comment type="caution">
    <text evidence="7">The sequence shown here is derived from an EMBL/GenBank/DDBJ whole genome shotgun (WGS) entry which is preliminary data.</text>
</comment>
<sequence length="484" mass="52168">METIKGYASYALPIATALVGVWLLWTVVRYVRADRGTRVSMRQAVRVRWGWVRLARMAGLTVTDKTPGLLAQITAQKDGPAPAPRVLTPRIKVKPDRFGVVVRAKTLPQVGLEEYQKTARFLADAWKCTRVSVLPDGPGKVVIRGVRSDPLTTPTSHRPTGLPPTDLTRWELGVDEYAAKVCVSLANVPGVTVAGTPGAGKTSTVNKFVCDFAPSPAVQIVTADGKVSRASEGDYADLVKRMFAFCGDDLDEANALFKRLVELRRRRSSTIRDVLGVKNMWHVGPSPQWPLTVLIIDEAHTYFREYKGSDAETKRLGALTAENARLVEDLVKKGRSVGILVILISQKTTGDALPTFIRDVCPIGLSFAQKTVEAAVAALGDDIRNWPDASPVTLQDPAYVGDASPVTLQDPAYVGVAVMAMQGRPGYTRIRTPYVSDADAARVAEATSDLTADPALCLDALLDSTGRTFPDGEGPDGAPVPLAK</sequence>
<dbReference type="Pfam" id="PF01580">
    <property type="entry name" value="FtsK_SpoIIIE"/>
    <property type="match status" value="1"/>
</dbReference>
<dbReference type="PANTHER" id="PTHR22683:SF41">
    <property type="entry name" value="DNA TRANSLOCASE FTSK"/>
    <property type="match status" value="1"/>
</dbReference>
<reference evidence="8" key="1">
    <citation type="journal article" date="2019" name="Int. J. Syst. Evol. Microbiol.">
        <title>The Global Catalogue of Microorganisms (GCM) 10K type strain sequencing project: providing services to taxonomists for standard genome sequencing and annotation.</title>
        <authorList>
            <consortium name="The Broad Institute Genomics Platform"/>
            <consortium name="The Broad Institute Genome Sequencing Center for Infectious Disease"/>
            <person name="Wu L."/>
            <person name="Ma J."/>
        </authorList>
    </citation>
    <scope>NUCLEOTIDE SEQUENCE [LARGE SCALE GENOMIC DNA]</scope>
    <source>
        <strain evidence="8">CGMCC 1.13681</strain>
    </source>
</reference>
<proteinExistence type="predicted"/>
<gene>
    <name evidence="7" type="ORF">ACFQLX_19635</name>
</gene>
<evidence type="ECO:0000256" key="1">
    <source>
        <dbReference type="ARBA" id="ARBA00022741"/>
    </source>
</evidence>
<dbReference type="InterPro" id="IPR002543">
    <property type="entry name" value="FtsK_dom"/>
</dbReference>
<accession>A0ABW2GHX9</accession>
<keyword evidence="1 3" id="KW-0547">Nucleotide-binding</keyword>
<dbReference type="SMART" id="SM00382">
    <property type="entry name" value="AAA"/>
    <property type="match status" value="1"/>
</dbReference>
<dbReference type="InterPro" id="IPR003593">
    <property type="entry name" value="AAA+_ATPase"/>
</dbReference>
<dbReference type="PROSITE" id="PS50901">
    <property type="entry name" value="FTSK"/>
    <property type="match status" value="1"/>
</dbReference>
<protein>
    <submittedName>
        <fullName evidence="7">FtsK/SpoIIIE domain-containing protein</fullName>
    </submittedName>
</protein>
<keyword evidence="5" id="KW-0472">Membrane</keyword>
<name>A0ABW2GHX9_9ACTN</name>
<keyword evidence="5" id="KW-0812">Transmembrane</keyword>
<evidence type="ECO:0000259" key="6">
    <source>
        <dbReference type="PROSITE" id="PS50901"/>
    </source>
</evidence>
<dbReference type="Proteomes" id="UP001596413">
    <property type="component" value="Unassembled WGS sequence"/>
</dbReference>
<dbReference type="SUPFAM" id="SSF52540">
    <property type="entry name" value="P-loop containing nucleoside triphosphate hydrolases"/>
    <property type="match status" value="1"/>
</dbReference>
<evidence type="ECO:0000256" key="3">
    <source>
        <dbReference type="PROSITE-ProRule" id="PRU00289"/>
    </source>
</evidence>
<dbReference type="InterPro" id="IPR027417">
    <property type="entry name" value="P-loop_NTPase"/>
</dbReference>
<dbReference type="EMBL" id="JBHSZO010000033">
    <property type="protein sequence ID" value="MFC7220359.1"/>
    <property type="molecule type" value="Genomic_DNA"/>
</dbReference>
<evidence type="ECO:0000313" key="8">
    <source>
        <dbReference type="Proteomes" id="UP001596413"/>
    </source>
</evidence>
<evidence type="ECO:0000256" key="2">
    <source>
        <dbReference type="ARBA" id="ARBA00022840"/>
    </source>
</evidence>
<dbReference type="RefSeq" id="WP_386416984.1">
    <property type="nucleotide sequence ID" value="NZ_JBHSZO010000033.1"/>
</dbReference>
<dbReference type="PANTHER" id="PTHR22683">
    <property type="entry name" value="SPORULATION PROTEIN RELATED"/>
    <property type="match status" value="1"/>
</dbReference>
<dbReference type="Gene3D" id="3.40.50.300">
    <property type="entry name" value="P-loop containing nucleotide triphosphate hydrolases"/>
    <property type="match status" value="1"/>
</dbReference>
<feature type="region of interest" description="Disordered" evidence="4">
    <location>
        <begin position="145"/>
        <end position="164"/>
    </location>
</feature>
<feature type="transmembrane region" description="Helical" evidence="5">
    <location>
        <begin position="7"/>
        <end position="25"/>
    </location>
</feature>
<dbReference type="InterPro" id="IPR050206">
    <property type="entry name" value="FtsK/SpoIIIE/SftA"/>
</dbReference>
<feature type="binding site" evidence="3">
    <location>
        <begin position="195"/>
        <end position="202"/>
    </location>
    <ligand>
        <name>ATP</name>
        <dbReference type="ChEBI" id="CHEBI:30616"/>
    </ligand>
</feature>
<evidence type="ECO:0000313" key="7">
    <source>
        <dbReference type="EMBL" id="MFC7220359.1"/>
    </source>
</evidence>
<feature type="domain" description="FtsK" evidence="6">
    <location>
        <begin position="178"/>
        <end position="376"/>
    </location>
</feature>
<keyword evidence="8" id="KW-1185">Reference proteome</keyword>
<keyword evidence="2 3" id="KW-0067">ATP-binding</keyword>
<evidence type="ECO:0000256" key="4">
    <source>
        <dbReference type="SAM" id="MobiDB-lite"/>
    </source>
</evidence>
<keyword evidence="5" id="KW-1133">Transmembrane helix</keyword>
<evidence type="ECO:0000256" key="5">
    <source>
        <dbReference type="SAM" id="Phobius"/>
    </source>
</evidence>
<organism evidence="7 8">
    <name type="scientific">Streptomyces polyrhachis</name>
    <dbReference type="NCBI Taxonomy" id="1282885"/>
    <lineage>
        <taxon>Bacteria</taxon>
        <taxon>Bacillati</taxon>
        <taxon>Actinomycetota</taxon>
        <taxon>Actinomycetes</taxon>
        <taxon>Kitasatosporales</taxon>
        <taxon>Streptomycetaceae</taxon>
        <taxon>Streptomyces</taxon>
    </lineage>
</organism>